<dbReference type="EMBL" id="HBKQ01034562">
    <property type="protein sequence ID" value="CAE2255386.1"/>
    <property type="molecule type" value="Transcribed_RNA"/>
</dbReference>
<proteinExistence type="predicted"/>
<reference evidence="1" key="1">
    <citation type="submission" date="2021-01" db="EMBL/GenBank/DDBJ databases">
        <authorList>
            <person name="Corre E."/>
            <person name="Pelletier E."/>
            <person name="Niang G."/>
            <person name="Scheremetjew M."/>
            <person name="Finn R."/>
            <person name="Kale V."/>
            <person name="Holt S."/>
            <person name="Cochrane G."/>
            <person name="Meng A."/>
            <person name="Brown T."/>
            <person name="Cohen L."/>
        </authorList>
    </citation>
    <scope>NUCLEOTIDE SEQUENCE</scope>
    <source>
        <strain evidence="1">Isolate 1302-5</strain>
    </source>
</reference>
<gene>
    <name evidence="1" type="ORF">OAUR00152_LOCUS23678</name>
</gene>
<protein>
    <submittedName>
        <fullName evidence="1">Uncharacterized protein</fullName>
    </submittedName>
</protein>
<organism evidence="1">
    <name type="scientific">Odontella aurita</name>
    <dbReference type="NCBI Taxonomy" id="265563"/>
    <lineage>
        <taxon>Eukaryota</taxon>
        <taxon>Sar</taxon>
        <taxon>Stramenopiles</taxon>
        <taxon>Ochrophyta</taxon>
        <taxon>Bacillariophyta</taxon>
        <taxon>Mediophyceae</taxon>
        <taxon>Biddulphiophycidae</taxon>
        <taxon>Eupodiscales</taxon>
        <taxon>Odontellaceae</taxon>
        <taxon>Odontella</taxon>
    </lineage>
</organism>
<accession>A0A7S4J841</accession>
<dbReference type="AlphaFoldDB" id="A0A7S4J841"/>
<evidence type="ECO:0000313" key="1">
    <source>
        <dbReference type="EMBL" id="CAE2255386.1"/>
    </source>
</evidence>
<sequence>MIDEIRDAGYEIVSLDKCLGDEDDKIDNGNYCGTDFLEAQQCGVGKCPSGWDSDCPGDTRCFGDVLCPSTQGDNSSPSATISMSVMSVLGLITSCSLTYL</sequence>
<name>A0A7S4J841_9STRA</name>